<proteinExistence type="predicted"/>
<feature type="compositionally biased region" description="Acidic residues" evidence="1">
    <location>
        <begin position="1"/>
        <end position="21"/>
    </location>
</feature>
<feature type="region of interest" description="Disordered" evidence="1">
    <location>
        <begin position="1"/>
        <end position="40"/>
    </location>
</feature>
<name>A0A4P8WFI9_9EURY</name>
<dbReference type="Proteomes" id="UP000302218">
    <property type="component" value="Chromosome"/>
</dbReference>
<dbReference type="RefSeq" id="WP_138244593.1">
    <property type="nucleotide sequence ID" value="NZ_CP040330.1"/>
</dbReference>
<evidence type="ECO:0000313" key="3">
    <source>
        <dbReference type="Proteomes" id="UP000302218"/>
    </source>
</evidence>
<dbReference type="EMBL" id="CP040330">
    <property type="protein sequence ID" value="QCS42097.1"/>
    <property type="molecule type" value="Genomic_DNA"/>
</dbReference>
<dbReference type="KEGG" id="nvr:FEJ81_06905"/>
<accession>A0A4P8WFI9</accession>
<feature type="region of interest" description="Disordered" evidence="1">
    <location>
        <begin position="57"/>
        <end position="80"/>
    </location>
</feature>
<reference evidence="3" key="1">
    <citation type="submission" date="2019-05" db="EMBL/GenBank/DDBJ databases">
        <title>Genome sequence and methylation pattern of the halophilic Archaeon Natrinema versiforme BOL5-4.</title>
        <authorList>
            <person name="DasSarma P."/>
            <person name="Anton B.P."/>
            <person name="DasSarma S.L."/>
            <person name="Martinez F.L."/>
            <person name="Guzman D."/>
            <person name="Roberts R.J."/>
            <person name="DasSarma S."/>
        </authorList>
    </citation>
    <scope>NUCLEOTIDE SEQUENCE [LARGE SCALE GENOMIC DNA]</scope>
    <source>
        <strain evidence="3">BOL5-4</strain>
    </source>
</reference>
<evidence type="ECO:0000256" key="1">
    <source>
        <dbReference type="SAM" id="MobiDB-lite"/>
    </source>
</evidence>
<dbReference type="GeneID" id="40264988"/>
<organism evidence="2 3">
    <name type="scientific">Natrinema versiforme</name>
    <dbReference type="NCBI Taxonomy" id="88724"/>
    <lineage>
        <taxon>Archaea</taxon>
        <taxon>Methanobacteriati</taxon>
        <taxon>Methanobacteriota</taxon>
        <taxon>Stenosarchaea group</taxon>
        <taxon>Halobacteria</taxon>
        <taxon>Halobacteriales</taxon>
        <taxon>Natrialbaceae</taxon>
        <taxon>Natrinema</taxon>
    </lineage>
</organism>
<evidence type="ECO:0000313" key="2">
    <source>
        <dbReference type="EMBL" id="QCS42097.1"/>
    </source>
</evidence>
<protein>
    <recommendedName>
        <fullName evidence="4">Small CPxCG-related zinc finger protein</fullName>
    </recommendedName>
</protein>
<evidence type="ECO:0008006" key="4">
    <source>
        <dbReference type="Google" id="ProtNLM"/>
    </source>
</evidence>
<gene>
    <name evidence="2" type="ORF">FEJ81_06905</name>
</gene>
<dbReference type="AlphaFoldDB" id="A0A4P8WFI9"/>
<dbReference type="OrthoDB" id="172699at2157"/>
<sequence length="80" mass="8268">MSDDTEPSADSESSADDELTLDGDSIAANTSQTGRQPVRCPRCDAPIALVVSYGPTTHEASPCGCRVPGNLLERSGDGSE</sequence>